<name>A0A1M7Z2T0_9VIBR</name>
<dbReference type="Proteomes" id="UP000184600">
    <property type="component" value="Unassembled WGS sequence"/>
</dbReference>
<proteinExistence type="predicted"/>
<accession>A0A1M7Z2T0</accession>
<organism evidence="1 2">
    <name type="scientific">Vibrio quintilis</name>
    <dbReference type="NCBI Taxonomy" id="1117707"/>
    <lineage>
        <taxon>Bacteria</taxon>
        <taxon>Pseudomonadati</taxon>
        <taxon>Pseudomonadota</taxon>
        <taxon>Gammaproteobacteria</taxon>
        <taxon>Vibrionales</taxon>
        <taxon>Vibrionaceae</taxon>
        <taxon>Vibrio</taxon>
    </lineage>
</organism>
<dbReference type="EMBL" id="FRFG01000098">
    <property type="protein sequence ID" value="SHO59122.1"/>
    <property type="molecule type" value="Genomic_DNA"/>
</dbReference>
<evidence type="ECO:0000313" key="1">
    <source>
        <dbReference type="EMBL" id="SHO59122.1"/>
    </source>
</evidence>
<gene>
    <name evidence="1" type="ORF">VQ7734_04899</name>
</gene>
<reference evidence="2" key="1">
    <citation type="submission" date="2016-12" db="EMBL/GenBank/DDBJ databases">
        <authorList>
            <person name="Rodrigo-Torres L."/>
            <person name="Arahal R.D."/>
            <person name="Lucena T."/>
        </authorList>
    </citation>
    <scope>NUCLEOTIDE SEQUENCE [LARGE SCALE GENOMIC DNA]</scope>
</reference>
<evidence type="ECO:0000313" key="2">
    <source>
        <dbReference type="Proteomes" id="UP000184600"/>
    </source>
</evidence>
<keyword evidence="2" id="KW-1185">Reference proteome</keyword>
<sequence length="52" mass="5974">MSGFLFLHNYAIYNGRGGGIRTPNTRIWKTLYTINKSIAYKKGKFRFGRMGA</sequence>
<protein>
    <submittedName>
        <fullName evidence="1">Uncharacterized protein</fullName>
    </submittedName>
</protein>
<dbReference type="AlphaFoldDB" id="A0A1M7Z2T0"/>